<dbReference type="GeneID" id="100377358"/>
<proteinExistence type="predicted"/>
<evidence type="ECO:0000259" key="7">
    <source>
        <dbReference type="PROSITE" id="PS50268"/>
    </source>
</evidence>
<feature type="domain" description="Cadherin" evidence="7">
    <location>
        <begin position="1317"/>
        <end position="1420"/>
    </location>
</feature>
<dbReference type="InterPro" id="IPR002126">
    <property type="entry name" value="Cadherin-like_dom"/>
</dbReference>
<feature type="domain" description="Cadherin" evidence="7">
    <location>
        <begin position="1829"/>
        <end position="1934"/>
    </location>
</feature>
<protein>
    <submittedName>
        <fullName evidence="9">Protocadherin Fat 4-like</fullName>
    </submittedName>
</protein>
<feature type="domain" description="Cadherin" evidence="7">
    <location>
        <begin position="242"/>
        <end position="319"/>
    </location>
</feature>
<feature type="domain" description="Cadherin" evidence="7">
    <location>
        <begin position="1724"/>
        <end position="1828"/>
    </location>
</feature>
<dbReference type="CDD" id="cd11304">
    <property type="entry name" value="Cadherin_repeat"/>
    <property type="match status" value="19"/>
</dbReference>
<dbReference type="InterPro" id="IPR011004">
    <property type="entry name" value="Trimer_LpxA-like_sf"/>
</dbReference>
<feature type="domain" description="Cadherin" evidence="7">
    <location>
        <begin position="885"/>
        <end position="985"/>
    </location>
</feature>
<feature type="domain" description="Cadherin" evidence="7">
    <location>
        <begin position="986"/>
        <end position="1101"/>
    </location>
</feature>
<dbReference type="InterPro" id="IPR015919">
    <property type="entry name" value="Cadherin-like_sf"/>
</dbReference>
<evidence type="ECO:0000313" key="8">
    <source>
        <dbReference type="Proteomes" id="UP000694865"/>
    </source>
</evidence>
<dbReference type="InterPro" id="IPR020894">
    <property type="entry name" value="Cadherin_CS"/>
</dbReference>
<sequence>MVTTGHNVTTELMVTTGHNVTTEPMVTTGHNVTTESMVTTGHNVTTEHMVTIGHNVTTEPMVTTEPNVTTQSMVTTEPNVTTQSMVTTEPNVTTQPMVTSESMATTGYNVTTEPMVTTGHNLTTEPMVTTGHNVTTESLLTTEPDVTTQSMVTTEPNVTTQSMVTTGHNVTTQPMVTTEPNVTTQSMVTTGHNVTTEPMVTTEFMMTTDCPFINPEGYCSSNLYIFGYYEEIPPAANKSIGDISSEVPEGAVVNYTIVEEEESTVFRVDSDGVIYPLVPLDREIVDAYTFTVAATGCQFTKTVPVHVDVIDLNDNRPIWQQMDYNVSWIDGTAAGVAIVIMSATDSDIGNNSRLSYELEPPFEEYFSVVDNVVANIDQLFLSEFINDDRITVHDNKFTFAVQVWDNGDEPKNATTFAEVHVSITSQVEEGFVNITLQSVFVYENQPNGTYVTTILSETSDEYEVIFDVAGLYDLFEIDPIDGNLTTKRVFDREMKDRYHLIVNGYIADYTKCFTYPIAEELIIDILDMNDNYPVFTYYMSSGSVAENSPPNTTVIMVPLIEATDADINNNSAIVYSLSGDGSDQFQIDEITGIITTSNNINVLDLDREKQDTYKLTVTAADMGGDVDNFNTSIPIVIYISDVNDNTPEFNETLYEFELSEDTPVNYVIGTLIAEDYDIGINGRVLYSTVDGSHGDFDIDTYSGDLFVTGLLDRDVSTQQTFDYEDPFDRQHVFEVYAEDEGQPPLTSTALIQVMVLDVNDNAPIFSQETYNSYALDGMPPGCPIVVTHAYDNDSSSNGEISYHITENTTDLFRVDYKGVVSVTDMVNYDELIEDGLLDDDDSLQFLVVAMDHGIPSYNSSCTINVTVIDIQLEDASCATNITWYGTKFYQFQVEEHSRANTFVGDISAEAYDLDDPVYSILEDYADSVFDVRDNGHIITDGDIDREVNQSITFTVVIQNQYNSVTVKYVPVHVTVLDINDNFPIFSPIIYITEILEYSAADTFISPVYATDLDSGERGEVSYGVYLENYFWMDGNNLRSAQKLVINEMLVAGLDVNNDVVEIVVYAFDGDGQRGSNNATIRLKLTGNTQNNNRTYLDERVFENQPEGTYVSNAATDAYESYDIQYAFVESNVDDFTIDSITGIITTAKPLDREDRSSYQYSIMVYVEDEAVCLVDPIVAELMVTVRDENDNSPYFARDCYKGRVDEIDQLDETPQGGEEVRLNYRITSTDWDYGLNASTIYTLAGDGHEQFKIDEKTGVITTTDDESVLDLDREERDRYDLEVIVSDRDGVDDLSLSSSVPLIIELLDVNDNYPQFTEAEYYYEISENTPTGSVIDVIRATDEDIDNNARISFAIHTGADGHFEINRTTGVLSVTHTLDRETKATYTFNISASDHGVPILTNFTEVIIDLLDINDNRPTFTQSAYRAQQEESVPIGTSVLQVTAEDSDAGLNGQVIYSAHTSDFAVNSTSGEVTTLVELDYEDTDGREYIFDVFAEDCGEPSHTGSSQVKITVTDINDNAPQFADTYNCTIDETMIVGDIVVIVEATDADSDTNGEVTYSLDNNDFSIDDRGVITLAKDAGLIVCENEDYCSEITVTAQDGGEPSLSSSTDVFVLMTDEGRGMEFSQDEYCGNVLEEQEPPIYVLTVSVTNDDNVEYSIASHVNEFEINSTTGDIVTTTKLDMEQEAMYSISVAACDPDGHYYDGFTVVNILVNNINDNSPIFDRSYYSGEVGEGNYTACYVAIVTVIATDADVDPNTEITYSITDGHNGEFFIDSNGTIYAVGNIDREEIALYTLTVMATDNGEEPQSSTVPVDITVTDLNDNSPIFTENNYNGFVEENAQYYIKIVKVSATDADEGPNAEVYYTILCGDDGDFEINMYYGIIAPTANAKIDYEMKSNYTLAVQAQDGGTPSLRNVTSVYIQVIDVNDNEPTFVGEPYDVEILGNADVNTTVITVVAEDADSGENGKITYTMEESYYFDIENDTGDIWVAQNLVGALGTHELSVEATDHGDPPHATTTLVTITVREINTYAPVCDPSNYTAEISEDAPDGTYVVEVIATDKDAENNSTSELDGSGIVYYEIVQGNDNGFFKIDAITGIIRTSGTIDREVEAVVYLVVSAYDDGLPSKQDNATVDITLLDVNDNPPSIYPDEMFTFVYHLMVSANDEHLFHDDHGYVSVEIRYRDPNTNSPLFAEDEYSTAVPENLPPGSVLDLDILAIDIDDGDDGSVTYSLAYVGNERGIFEINPVTANISTLYLLDSFEVTPFYNLTVIATDGGELPKSSIVPVYVIVTDVVDPTTPRYSECLSAEDTSDPIYDFALELSKEISKNELERMKFASQAHCKKGMTETQNACGFIVQLYESGAIDPEANDFKVLIHSLRAAERSDLAKKVPAIWERLRKFRDS</sequence>
<dbReference type="PANTHER" id="PTHR24027:SF438">
    <property type="entry name" value="CADHERIN 23"/>
    <property type="match status" value="1"/>
</dbReference>
<evidence type="ECO:0000256" key="2">
    <source>
        <dbReference type="ARBA" id="ARBA00022737"/>
    </source>
</evidence>
<evidence type="ECO:0000256" key="5">
    <source>
        <dbReference type="PROSITE-ProRule" id="PRU00043"/>
    </source>
</evidence>
<feature type="domain" description="Cadherin" evidence="7">
    <location>
        <begin position="766"/>
        <end position="888"/>
    </location>
</feature>
<dbReference type="Proteomes" id="UP000694865">
    <property type="component" value="Unplaced"/>
</dbReference>
<dbReference type="Pfam" id="PF00028">
    <property type="entry name" value="Cadherin"/>
    <property type="match status" value="13"/>
</dbReference>
<evidence type="ECO:0000259" key="6">
    <source>
        <dbReference type="PROSITE" id="PS50168"/>
    </source>
</evidence>
<keyword evidence="2" id="KW-0677">Repeat</keyword>
<feature type="domain" description="Cadherin" evidence="7">
    <location>
        <begin position="2036"/>
        <end position="2148"/>
    </location>
</feature>
<feature type="domain" description="Cadherin" evidence="7">
    <location>
        <begin position="1092"/>
        <end position="1195"/>
    </location>
</feature>
<feature type="domain" description="Cadherin" evidence="7">
    <location>
        <begin position="2194"/>
        <end position="2302"/>
    </location>
</feature>
<feature type="domain" description="Cadherin" evidence="7">
    <location>
        <begin position="536"/>
        <end position="649"/>
    </location>
</feature>
<keyword evidence="3 5" id="KW-0106">Calcium</keyword>
<dbReference type="InterPro" id="IPR039808">
    <property type="entry name" value="Cadherin"/>
</dbReference>
<keyword evidence="8" id="KW-1185">Reference proteome</keyword>
<dbReference type="InterPro" id="IPR001875">
    <property type="entry name" value="DED_dom"/>
</dbReference>
<dbReference type="SUPFAM" id="SSF51161">
    <property type="entry name" value="Trimeric LpxA-like enzymes"/>
    <property type="match status" value="1"/>
</dbReference>
<dbReference type="Gene3D" id="2.160.10.10">
    <property type="entry name" value="Hexapeptide repeat proteins"/>
    <property type="match status" value="1"/>
</dbReference>
<dbReference type="RefSeq" id="XP_002730888.2">
    <property type="nucleotide sequence ID" value="XM_002730842.2"/>
</dbReference>
<dbReference type="SMART" id="SM00112">
    <property type="entry name" value="CA"/>
    <property type="match status" value="18"/>
</dbReference>
<feature type="domain" description="Cadherin" evidence="7">
    <location>
        <begin position="1935"/>
        <end position="2035"/>
    </location>
</feature>
<keyword evidence="4" id="KW-0472">Membrane</keyword>
<dbReference type="PROSITE" id="PS00232">
    <property type="entry name" value="CADHERIN_1"/>
    <property type="match status" value="9"/>
</dbReference>
<evidence type="ECO:0000256" key="1">
    <source>
        <dbReference type="ARBA" id="ARBA00004370"/>
    </source>
</evidence>
<name>A0ABM0GIZ7_SACKO</name>
<evidence type="ECO:0000256" key="3">
    <source>
        <dbReference type="ARBA" id="ARBA00022837"/>
    </source>
</evidence>
<evidence type="ECO:0000313" key="9">
    <source>
        <dbReference type="RefSeq" id="XP_002730888.2"/>
    </source>
</evidence>
<dbReference type="InterPro" id="IPR011029">
    <property type="entry name" value="DEATH-like_dom_sf"/>
</dbReference>
<gene>
    <name evidence="9" type="primary">LOC100377358</name>
</gene>
<dbReference type="PROSITE" id="PS50268">
    <property type="entry name" value="CADHERIN_2"/>
    <property type="match status" value="18"/>
</dbReference>
<feature type="domain" description="Cadherin" evidence="7">
    <location>
        <begin position="433"/>
        <end position="535"/>
    </location>
</feature>
<comment type="subcellular location">
    <subcellularLocation>
        <location evidence="1">Membrane</location>
    </subcellularLocation>
</comment>
<feature type="domain" description="Cadherin" evidence="7">
    <location>
        <begin position="1523"/>
        <end position="1723"/>
    </location>
</feature>
<dbReference type="PROSITE" id="PS50168">
    <property type="entry name" value="DED"/>
    <property type="match status" value="1"/>
</dbReference>
<accession>A0ABM0GIZ7</accession>
<feature type="domain" description="Cadherin" evidence="7">
    <location>
        <begin position="320"/>
        <end position="440"/>
    </location>
</feature>
<feature type="domain" description="Cadherin" evidence="7">
    <location>
        <begin position="650"/>
        <end position="765"/>
    </location>
</feature>
<feature type="domain" description="Cadherin" evidence="7">
    <location>
        <begin position="1209"/>
        <end position="1316"/>
    </location>
</feature>
<dbReference type="SUPFAM" id="SSF49313">
    <property type="entry name" value="Cadherin-like"/>
    <property type="match status" value="19"/>
</dbReference>
<organism evidence="8 9">
    <name type="scientific">Saccoglossus kowalevskii</name>
    <name type="common">Acorn worm</name>
    <dbReference type="NCBI Taxonomy" id="10224"/>
    <lineage>
        <taxon>Eukaryota</taxon>
        <taxon>Metazoa</taxon>
        <taxon>Hemichordata</taxon>
        <taxon>Enteropneusta</taxon>
        <taxon>Harrimaniidae</taxon>
        <taxon>Saccoglossus</taxon>
    </lineage>
</organism>
<dbReference type="PRINTS" id="PR00205">
    <property type="entry name" value="CADHERIN"/>
</dbReference>
<dbReference type="Gene3D" id="1.10.533.10">
    <property type="entry name" value="Death Domain, Fas"/>
    <property type="match status" value="1"/>
</dbReference>
<reference evidence="9" key="1">
    <citation type="submission" date="2025-08" db="UniProtKB">
        <authorList>
            <consortium name="RefSeq"/>
        </authorList>
    </citation>
    <scope>IDENTIFICATION</scope>
    <source>
        <tissue evidence="9">Testes</tissue>
    </source>
</reference>
<evidence type="ECO:0000256" key="4">
    <source>
        <dbReference type="ARBA" id="ARBA00023136"/>
    </source>
</evidence>
<feature type="domain" description="Cadherin" evidence="7">
    <location>
        <begin position="1421"/>
        <end position="1523"/>
    </location>
</feature>
<feature type="domain" description="DED" evidence="6">
    <location>
        <begin position="2314"/>
        <end position="2393"/>
    </location>
</feature>
<dbReference type="Gene3D" id="2.60.40.60">
    <property type="entry name" value="Cadherins"/>
    <property type="match status" value="19"/>
</dbReference>
<dbReference type="PANTHER" id="PTHR24027">
    <property type="entry name" value="CADHERIN-23"/>
    <property type="match status" value="1"/>
</dbReference>